<dbReference type="InterPro" id="IPR012779">
    <property type="entry name" value="Peptidase_M1_pepN"/>
</dbReference>
<dbReference type="InterPro" id="IPR024601">
    <property type="entry name" value="Peptidase_M1_pepN_C"/>
</dbReference>
<organism evidence="6 7">
    <name type="scientific">Candidatus Accumulibacter appositus</name>
    <dbReference type="NCBI Taxonomy" id="1454003"/>
    <lineage>
        <taxon>Bacteria</taxon>
        <taxon>Pseudomonadati</taxon>
        <taxon>Pseudomonadota</taxon>
        <taxon>Betaproteobacteria</taxon>
        <taxon>Candidatus Accumulibacter</taxon>
    </lineage>
</organism>
<evidence type="ECO:0000259" key="3">
    <source>
        <dbReference type="Pfam" id="PF01433"/>
    </source>
</evidence>
<name>A0A011NSD5_9PROT</name>
<dbReference type="AlphaFoldDB" id="A0A011NSD5"/>
<gene>
    <name evidence="6" type="primary">pepN_1</name>
    <name evidence="6" type="ORF">AW10_03174</name>
</gene>
<feature type="compositionally biased region" description="Pro residues" evidence="2">
    <location>
        <begin position="94"/>
        <end position="103"/>
    </location>
</feature>
<dbReference type="Pfam" id="PF17432">
    <property type="entry name" value="DUF3458_C"/>
    <property type="match status" value="1"/>
</dbReference>
<accession>A0A011NSD5</accession>
<protein>
    <submittedName>
        <fullName evidence="6">Aminopeptidase N</fullName>
        <ecNumber evidence="6">3.4.11.2</ecNumber>
    </submittedName>
</protein>
<dbReference type="PANTHER" id="PTHR46322">
    <property type="entry name" value="PUROMYCIN-SENSITIVE AMINOPEPTIDASE"/>
    <property type="match status" value="1"/>
</dbReference>
<dbReference type="Pfam" id="PF01433">
    <property type="entry name" value="Peptidase_M1"/>
    <property type="match status" value="1"/>
</dbReference>
<dbReference type="MEROPS" id="M01.005"/>
<dbReference type="InterPro" id="IPR027268">
    <property type="entry name" value="Peptidase_M4/M1_CTD_sf"/>
</dbReference>
<dbReference type="Gene3D" id="2.60.40.1840">
    <property type="match status" value="1"/>
</dbReference>
<dbReference type="GO" id="GO:0008237">
    <property type="term" value="F:metallopeptidase activity"/>
    <property type="evidence" value="ECO:0007669"/>
    <property type="project" value="InterPro"/>
</dbReference>
<evidence type="ECO:0000313" key="7">
    <source>
        <dbReference type="Proteomes" id="UP000021816"/>
    </source>
</evidence>
<dbReference type="STRING" id="1454003.AW10_03174"/>
<feature type="domain" description="Peptidase M1 membrane alanine aminopeptidase" evidence="3">
    <location>
        <begin position="1"/>
        <end position="50"/>
    </location>
</feature>
<dbReference type="EC" id="3.4.11.2" evidence="6"/>
<sequence>MIETLIGKEAFRRGMDLYFERHDGQAVTCDDFVAAMADASGVDLTQFKRWYDQAGTPHLWASGNYDAEARSYTLTLSQSLPKSAATASPIQPLDSPPHNPPHDPLANPFHIPVAIGLNGAHGEDMPLMIAGEGSTAGSGRTTRVLSLTEFEQQFVFEELPAAPVVSLLRNFSAPVILDFSWSDEELAHLLAHDSDPFNRWEAGQRLASRLLLAAAEDISVGRPAYWPQTFVEAAARLLEHADADPAFAAEALTLPGEATLAEEMALVDPSALHEARNGLRRFVAEQLGGALLQAYETHAADGPYQATPAAAGRRALRNLCLSYLGELNNDESRALAMRQFESADNMTDQFAALATLAQHDCPERVQALASFYERWHDEALVVDKWLSVQAASRLPDTLAVVRELLAHPAFDLRNPNKVYALLNTFGNNHVRFHAADGGGYLFLAAQIGELDRLNPQVAARLARRFDRWRKFDEPRQQQADEPRQQQASFALEKLRSLEGLSPDVREIVARALDQ</sequence>
<evidence type="ECO:0000256" key="2">
    <source>
        <dbReference type="SAM" id="MobiDB-lite"/>
    </source>
</evidence>
<dbReference type="InterPro" id="IPR037144">
    <property type="entry name" value="Peptidase_M1_pepN_C_sf"/>
</dbReference>
<dbReference type="PANTHER" id="PTHR46322:SF1">
    <property type="entry name" value="PUROMYCIN-SENSITIVE AMINOPEPTIDASE"/>
    <property type="match status" value="1"/>
</dbReference>
<dbReference type="Gene3D" id="1.25.50.10">
    <property type="entry name" value="Peptidase M1, alanyl aminopeptidase, C-terminal domain"/>
    <property type="match status" value="1"/>
</dbReference>
<dbReference type="Pfam" id="PF11940">
    <property type="entry name" value="DUF3458"/>
    <property type="match status" value="1"/>
</dbReference>
<evidence type="ECO:0000313" key="6">
    <source>
        <dbReference type="EMBL" id="EXI78266.1"/>
    </source>
</evidence>
<keyword evidence="6" id="KW-0378">Hydrolase</keyword>
<dbReference type="InterPro" id="IPR014782">
    <property type="entry name" value="Peptidase_M1_dom"/>
</dbReference>
<evidence type="ECO:0000259" key="4">
    <source>
        <dbReference type="Pfam" id="PF11940"/>
    </source>
</evidence>
<dbReference type="GO" id="GO:0016285">
    <property type="term" value="F:alanyl aminopeptidase activity"/>
    <property type="evidence" value="ECO:0007669"/>
    <property type="project" value="UniProtKB-EC"/>
</dbReference>
<dbReference type="PATRIC" id="fig|1454003.3.peg.3230"/>
<dbReference type="GO" id="GO:0008270">
    <property type="term" value="F:zinc ion binding"/>
    <property type="evidence" value="ECO:0007669"/>
    <property type="project" value="InterPro"/>
</dbReference>
<dbReference type="Proteomes" id="UP000021816">
    <property type="component" value="Unassembled WGS sequence"/>
</dbReference>
<dbReference type="InterPro" id="IPR035414">
    <property type="entry name" value="Peptidase_M1_pepN_Ig-like"/>
</dbReference>
<keyword evidence="1 6" id="KW-0645">Protease</keyword>
<keyword evidence="1 6" id="KW-0031">Aminopeptidase</keyword>
<dbReference type="SUPFAM" id="SSF55486">
    <property type="entry name" value="Metalloproteases ('zincins'), catalytic domain"/>
    <property type="match status" value="1"/>
</dbReference>
<dbReference type="InterPro" id="IPR038438">
    <property type="entry name" value="PepN_Ig-like_sf"/>
</dbReference>
<evidence type="ECO:0000259" key="5">
    <source>
        <dbReference type="Pfam" id="PF17432"/>
    </source>
</evidence>
<feature type="domain" description="Peptidase M1 alanyl aminopeptidase C-terminal" evidence="5">
    <location>
        <begin position="183"/>
        <end position="512"/>
    </location>
</feature>
<dbReference type="Gene3D" id="1.10.390.10">
    <property type="entry name" value="Neutral Protease Domain 2"/>
    <property type="match status" value="1"/>
</dbReference>
<comment type="caution">
    <text evidence="6">The sequence shown here is derived from an EMBL/GenBank/DDBJ whole genome shotgun (WGS) entry which is preliminary data.</text>
</comment>
<dbReference type="EMBL" id="JEMX01000076">
    <property type="protein sequence ID" value="EXI78266.1"/>
    <property type="molecule type" value="Genomic_DNA"/>
</dbReference>
<feature type="domain" description="Peptidase M1 alanyl aminopeptidase Ig-like fold" evidence="4">
    <location>
        <begin position="104"/>
        <end position="179"/>
    </location>
</feature>
<evidence type="ECO:0000256" key="1">
    <source>
        <dbReference type="ARBA" id="ARBA00022438"/>
    </source>
</evidence>
<feature type="region of interest" description="Disordered" evidence="2">
    <location>
        <begin position="85"/>
        <end position="107"/>
    </location>
</feature>
<reference evidence="6 7" key="1">
    <citation type="submission" date="2014-02" db="EMBL/GenBank/DDBJ databases">
        <title>Expanding our view of genomic diversity in Candidatus Accumulibacter clades.</title>
        <authorList>
            <person name="Skennerton C.T."/>
            <person name="Barr J.J."/>
            <person name="Slater F.R."/>
            <person name="Bond P.L."/>
            <person name="Tyson G.W."/>
        </authorList>
    </citation>
    <scope>NUCLEOTIDE SEQUENCE [LARGE SCALE GENOMIC DNA]</scope>
    <source>
        <strain evidence="7">BA-92</strain>
    </source>
</reference>
<proteinExistence type="predicted"/>